<evidence type="ECO:0000313" key="5">
    <source>
        <dbReference type="EMBL" id="TXI53999.1"/>
    </source>
</evidence>
<dbReference type="PROSITE" id="PS51898">
    <property type="entry name" value="TYR_RECOMBINASE"/>
    <property type="match status" value="1"/>
</dbReference>
<dbReference type="GO" id="GO:0015074">
    <property type="term" value="P:DNA integration"/>
    <property type="evidence" value="ECO:0007669"/>
    <property type="project" value="InterPro"/>
</dbReference>
<protein>
    <submittedName>
        <fullName evidence="5">Site-specific integrase</fullName>
    </submittedName>
</protein>
<keyword evidence="3" id="KW-0233">DNA recombination</keyword>
<proteinExistence type="inferred from homology"/>
<gene>
    <name evidence="5" type="ORF">E6Q54_15590</name>
</gene>
<evidence type="ECO:0000313" key="6">
    <source>
        <dbReference type="Proteomes" id="UP000321797"/>
    </source>
</evidence>
<dbReference type="InterPro" id="IPR011010">
    <property type="entry name" value="DNA_brk_join_enz"/>
</dbReference>
<dbReference type="InterPro" id="IPR002104">
    <property type="entry name" value="Integrase_catalytic"/>
</dbReference>
<keyword evidence="2" id="KW-0238">DNA-binding</keyword>
<comment type="similarity">
    <text evidence="1">Belongs to the 'phage' integrase family.</text>
</comment>
<comment type="caution">
    <text evidence="5">The sequence shown here is derived from an EMBL/GenBank/DDBJ whole genome shotgun (WGS) entry which is preliminary data.</text>
</comment>
<evidence type="ECO:0000259" key="4">
    <source>
        <dbReference type="PROSITE" id="PS51898"/>
    </source>
</evidence>
<dbReference type="GO" id="GO:0006310">
    <property type="term" value="P:DNA recombination"/>
    <property type="evidence" value="ECO:0007669"/>
    <property type="project" value="UniProtKB-KW"/>
</dbReference>
<dbReference type="Proteomes" id="UP000321797">
    <property type="component" value="Unassembled WGS sequence"/>
</dbReference>
<evidence type="ECO:0000256" key="1">
    <source>
        <dbReference type="ARBA" id="ARBA00008857"/>
    </source>
</evidence>
<dbReference type="PANTHER" id="PTHR30349">
    <property type="entry name" value="PHAGE INTEGRASE-RELATED"/>
    <property type="match status" value="1"/>
</dbReference>
<dbReference type="InterPro" id="IPR050090">
    <property type="entry name" value="Tyrosine_recombinase_XerCD"/>
</dbReference>
<dbReference type="InterPro" id="IPR013762">
    <property type="entry name" value="Integrase-like_cat_sf"/>
</dbReference>
<evidence type="ECO:0000256" key="2">
    <source>
        <dbReference type="ARBA" id="ARBA00023125"/>
    </source>
</evidence>
<dbReference type="AlphaFoldDB" id="A0A5C7XWQ8"/>
<reference evidence="5 6" key="1">
    <citation type="submission" date="2018-09" db="EMBL/GenBank/DDBJ databases">
        <title>Metagenome Assembled Genomes from an Advanced Water Purification Facility.</title>
        <authorList>
            <person name="Stamps B.W."/>
            <person name="Spear J.R."/>
        </authorList>
    </citation>
    <scope>NUCLEOTIDE SEQUENCE [LARGE SCALE GENOMIC DNA]</scope>
    <source>
        <strain evidence="5">Bin_29_2</strain>
    </source>
</reference>
<dbReference type="PANTHER" id="PTHR30349:SF41">
    <property type="entry name" value="INTEGRASE_RECOMBINASE PROTEIN MJ0367-RELATED"/>
    <property type="match status" value="1"/>
</dbReference>
<dbReference type="Pfam" id="PF00589">
    <property type="entry name" value="Phage_integrase"/>
    <property type="match status" value="1"/>
</dbReference>
<name>A0A5C7XWQ8_9MYCO</name>
<sequence length="783" mass="87970">MEPQRLMSDSSNLAYDDPGPVAPATVRLLRVSAVDAFMKLSPLQRFEELIAADHFDAYLRAEPIKFDGRHPNYGYLCEIPGCERSAAGGRDFCQRHLSELLAAEKNGIPETDWREHAIPLKPLAHINMSRTGTVSLAGLPSLAAAEIRYALYANATSPRPIRWSPKWLRSLIAGLEEKGVASIMEIDTARRAPGQGKKNRLKRWPKYTGVCDMMIAVMQGVCSPVHVTRAESRELGYIDPLHWGFRLSDRRSPFDLRAVTQDWLRTLTWDLIATIFDSPDRPRTAGPVEQLRRCSVTLSAFLEWSISDGGADPAQLTEDIGRAFVADQTRRAQNGEPQLGLFRKDGQPSTATELSKSLTFNGLRRIMRFALESGVADTIGLPRDFMRVFPEGKTQYSKRPRPLSDDVFEHLISPANMKRLAAKDPNSLGIEDIWFIQIRVGRRIGEVVNLRYDCVSEHLGRKYAWFDMTKVNQLDYGVLIPDDVFRVIRERQKKTAERYRLKHGVVPTGKTMQKIALFPSSTRNPHFLNAIAMATFHERFKRWLEEIELPGHVSHQARHTLATRLVEAGAPMVVVKQILGHVSERMSEHYTLISSSKIEPYLQQVWVKGPGSSTPGELVRTPDSSNQSAIHSKLIDIAALPTEGGLCTFKPVVGGAECPRGRRCTECEDFVLTGADYAYWKRQEERWATYAENAPDDSSRSYVYSLFQSSSLAIAGLERALATLGLMEQAKNVDLRNPYQDFFDPIWNHGWRASDLIDLTERSTVTDHDTDVAPIEEDGEGAA</sequence>
<dbReference type="Gene3D" id="1.10.443.10">
    <property type="entry name" value="Intergrase catalytic core"/>
    <property type="match status" value="1"/>
</dbReference>
<dbReference type="SUPFAM" id="SSF56349">
    <property type="entry name" value="DNA breaking-rejoining enzymes"/>
    <property type="match status" value="1"/>
</dbReference>
<dbReference type="GO" id="GO:0003677">
    <property type="term" value="F:DNA binding"/>
    <property type="evidence" value="ECO:0007669"/>
    <property type="project" value="UniProtKB-KW"/>
</dbReference>
<dbReference type="EMBL" id="SSGD01000093">
    <property type="protein sequence ID" value="TXI53999.1"/>
    <property type="molecule type" value="Genomic_DNA"/>
</dbReference>
<feature type="domain" description="Tyr recombinase" evidence="4">
    <location>
        <begin position="398"/>
        <end position="603"/>
    </location>
</feature>
<accession>A0A5C7XWQ8</accession>
<organism evidence="5 6">
    <name type="scientific">Mycolicibacter arupensis</name>
    <dbReference type="NCBI Taxonomy" id="342002"/>
    <lineage>
        <taxon>Bacteria</taxon>
        <taxon>Bacillati</taxon>
        <taxon>Actinomycetota</taxon>
        <taxon>Actinomycetes</taxon>
        <taxon>Mycobacteriales</taxon>
        <taxon>Mycobacteriaceae</taxon>
        <taxon>Mycolicibacter</taxon>
    </lineage>
</organism>
<evidence type="ECO:0000256" key="3">
    <source>
        <dbReference type="ARBA" id="ARBA00023172"/>
    </source>
</evidence>